<keyword evidence="2" id="KW-1185">Reference proteome</keyword>
<evidence type="ECO:0000313" key="2">
    <source>
        <dbReference type="Proteomes" id="UP000515512"/>
    </source>
</evidence>
<reference evidence="1 2" key="1">
    <citation type="submission" date="2020-07" db="EMBL/GenBank/DDBJ databases">
        <authorList>
            <person name="Zhuang K."/>
            <person name="Ran Y."/>
        </authorList>
    </citation>
    <scope>NUCLEOTIDE SEQUENCE [LARGE SCALE GENOMIC DNA]</scope>
    <source>
        <strain evidence="1 2">WCH-YHL-001</strain>
    </source>
</reference>
<gene>
    <name evidence="1" type="ORF">H0264_02460</name>
</gene>
<protein>
    <submittedName>
        <fullName evidence="1">Uncharacterized protein</fullName>
    </submittedName>
</protein>
<organism evidence="1 2">
    <name type="scientific">Nocardia huaxiensis</name>
    <dbReference type="NCBI Taxonomy" id="2755382"/>
    <lineage>
        <taxon>Bacteria</taxon>
        <taxon>Bacillati</taxon>
        <taxon>Actinomycetota</taxon>
        <taxon>Actinomycetes</taxon>
        <taxon>Mycobacteriales</taxon>
        <taxon>Nocardiaceae</taxon>
        <taxon>Nocardia</taxon>
    </lineage>
</organism>
<dbReference type="EMBL" id="CP059399">
    <property type="protein sequence ID" value="QLY31255.1"/>
    <property type="molecule type" value="Genomic_DNA"/>
</dbReference>
<dbReference type="RefSeq" id="WP_181582451.1">
    <property type="nucleotide sequence ID" value="NZ_CP059399.1"/>
</dbReference>
<dbReference type="KEGG" id="nhu:H0264_02460"/>
<dbReference type="AlphaFoldDB" id="A0A7D6VF69"/>
<sequence>MEARTETLPGPRVIAPEIAASYGRAVSTVQQQWMTNEHWPPVVGKRGRWNEYDAAEVAAVVSEHFVREYQGAGHPDDLLTVAEIAEYTGLSGGTIRADISRGRIRRDPDDHTDGVKRWKRSTIDAAMEGRRRYTRPSEPAAPADTELVIRITVPAAASDDSQPWAAQLLEQLAPLDARVRRSGGTIRITADGRNITSEA</sequence>
<name>A0A7D6VF69_9NOCA</name>
<evidence type="ECO:0000313" key="1">
    <source>
        <dbReference type="EMBL" id="QLY31255.1"/>
    </source>
</evidence>
<accession>A0A7D6VF69</accession>
<proteinExistence type="predicted"/>
<dbReference type="Proteomes" id="UP000515512">
    <property type="component" value="Chromosome"/>
</dbReference>